<proteinExistence type="predicted"/>
<gene>
    <name evidence="2" type="ORF">S01H1_21606</name>
</gene>
<dbReference type="EMBL" id="BARS01012014">
    <property type="protein sequence ID" value="GAF96159.1"/>
    <property type="molecule type" value="Genomic_DNA"/>
</dbReference>
<feature type="non-terminal residue" evidence="2">
    <location>
        <position position="1"/>
    </location>
</feature>
<protein>
    <recommendedName>
        <fullName evidence="3">ZU5 domain-containing protein</fullName>
    </recommendedName>
</protein>
<sequence>LQADGSPLTEITIVPVTTPPAPPPQQNVIGIPVDLGPDGATFLPPITVTLTYDPATLPEGVALEDLVIAYYDTATGLWVELTDIVVDPATNTISGQASHFTVFSIMAPVAEEPAPTTPAPTTPAPTTPAPTGTLIAEPTETSTIIMPAPTPAEEKEINWMWPIIGGVVAFVLMIFVVRYGWSMRRD</sequence>
<keyword evidence="1" id="KW-0812">Transmembrane</keyword>
<reference evidence="2" key="1">
    <citation type="journal article" date="2014" name="Front. Microbiol.">
        <title>High frequency of phylogenetically diverse reductive dehalogenase-homologous genes in deep subseafloor sedimentary metagenomes.</title>
        <authorList>
            <person name="Kawai M."/>
            <person name="Futagami T."/>
            <person name="Toyoda A."/>
            <person name="Takaki Y."/>
            <person name="Nishi S."/>
            <person name="Hori S."/>
            <person name="Arai W."/>
            <person name="Tsubouchi T."/>
            <person name="Morono Y."/>
            <person name="Uchiyama I."/>
            <person name="Ito T."/>
            <person name="Fujiyama A."/>
            <person name="Inagaki F."/>
            <person name="Takami H."/>
        </authorList>
    </citation>
    <scope>NUCLEOTIDE SEQUENCE</scope>
    <source>
        <strain evidence="2">Expedition CK06-06</strain>
    </source>
</reference>
<evidence type="ECO:0008006" key="3">
    <source>
        <dbReference type="Google" id="ProtNLM"/>
    </source>
</evidence>
<dbReference type="AlphaFoldDB" id="X0TSG2"/>
<name>X0TSG2_9ZZZZ</name>
<organism evidence="2">
    <name type="scientific">marine sediment metagenome</name>
    <dbReference type="NCBI Taxonomy" id="412755"/>
    <lineage>
        <taxon>unclassified sequences</taxon>
        <taxon>metagenomes</taxon>
        <taxon>ecological metagenomes</taxon>
    </lineage>
</organism>
<keyword evidence="1" id="KW-0472">Membrane</keyword>
<comment type="caution">
    <text evidence="2">The sequence shown here is derived from an EMBL/GenBank/DDBJ whole genome shotgun (WGS) entry which is preliminary data.</text>
</comment>
<evidence type="ECO:0000256" key="1">
    <source>
        <dbReference type="SAM" id="Phobius"/>
    </source>
</evidence>
<accession>X0TSG2</accession>
<evidence type="ECO:0000313" key="2">
    <source>
        <dbReference type="EMBL" id="GAF96159.1"/>
    </source>
</evidence>
<feature type="transmembrane region" description="Helical" evidence="1">
    <location>
        <begin position="159"/>
        <end position="181"/>
    </location>
</feature>
<keyword evidence="1" id="KW-1133">Transmembrane helix</keyword>